<sequence length="342" mass="39627">MILDVQNFLFSDFLPTFLHIQWPEAIYKWRHKLPMEECTLTLLSERLEYYKTNKVPIVCTFHNKLPHSNPSKFDQRAYELIYGEADIIVHHGENSIKLIKEEFPATTKSKHIICPHGPYTKIPYSSQGARQKYKIPNQKFSFLFFGRMRKNKGVNFAGSVFQNFKNKQHCFFSVGPSQHKNILAKFEEKTEKATPTLYQNYSILKQKFFASENKRIFHKSILPSEIPEIMAASDVVFLGHLDGINSGVLALGISYGKPVVFPNLGNFQEQAKGWEWYEVYEPGNIESAVSALNRMMKRLNNNFSPGQVIIDNTKWYDLNSWDIHVDRIQSTIKKIVNSNYSS</sequence>
<evidence type="ECO:0000313" key="1">
    <source>
        <dbReference type="EMBL" id="QDZ40718.1"/>
    </source>
</evidence>
<dbReference type="SUPFAM" id="SSF53756">
    <property type="entry name" value="UDP-Glycosyltransferase/glycogen phosphorylase"/>
    <property type="match status" value="1"/>
</dbReference>
<dbReference type="OrthoDB" id="9790710at2"/>
<organism evidence="1 2">
    <name type="scientific">Euhalothece natronophila Z-M001</name>
    <dbReference type="NCBI Taxonomy" id="522448"/>
    <lineage>
        <taxon>Bacteria</taxon>
        <taxon>Bacillati</taxon>
        <taxon>Cyanobacteriota</taxon>
        <taxon>Cyanophyceae</taxon>
        <taxon>Oscillatoriophycideae</taxon>
        <taxon>Chroococcales</taxon>
        <taxon>Halothecacae</taxon>
        <taxon>Halothece cluster</taxon>
        <taxon>Euhalothece</taxon>
    </lineage>
</organism>
<dbReference type="AlphaFoldDB" id="A0A5B8NNS4"/>
<protein>
    <recommendedName>
        <fullName evidence="3">Glycosyltransferase family 4 protein</fullName>
    </recommendedName>
</protein>
<gene>
    <name evidence="1" type="ORF">FRE64_12605</name>
</gene>
<evidence type="ECO:0008006" key="3">
    <source>
        <dbReference type="Google" id="ProtNLM"/>
    </source>
</evidence>
<keyword evidence="2" id="KW-1185">Reference proteome</keyword>
<dbReference type="KEGG" id="enn:FRE64_12605"/>
<dbReference type="Proteomes" id="UP000318453">
    <property type="component" value="Chromosome"/>
</dbReference>
<proteinExistence type="predicted"/>
<name>A0A5B8NNS4_9CHRO</name>
<accession>A0A5B8NNS4</accession>
<dbReference type="EMBL" id="CP042326">
    <property type="protein sequence ID" value="QDZ40718.1"/>
    <property type="molecule type" value="Genomic_DNA"/>
</dbReference>
<dbReference type="RefSeq" id="WP_146296564.1">
    <property type="nucleotide sequence ID" value="NZ_CP042326.1"/>
</dbReference>
<dbReference type="Gene3D" id="3.40.50.2000">
    <property type="entry name" value="Glycogen Phosphorylase B"/>
    <property type="match status" value="1"/>
</dbReference>
<evidence type="ECO:0000313" key="2">
    <source>
        <dbReference type="Proteomes" id="UP000318453"/>
    </source>
</evidence>
<reference evidence="1" key="1">
    <citation type="submission" date="2019-08" db="EMBL/GenBank/DDBJ databases">
        <title>Carotenoids and Carotenoid Binding Proteins in the Halophilic Cyanobacterium Euhalothece sp. ZM00.</title>
        <authorList>
            <person name="Cho S.M."/>
            <person name="Song J.Y."/>
            <person name="Park Y.-I."/>
        </authorList>
    </citation>
    <scope>NUCLEOTIDE SEQUENCE [LARGE SCALE GENOMIC DNA]</scope>
    <source>
        <strain evidence="1">Z-M001</strain>
    </source>
</reference>